<name>A0A7J7LWJ1_9MAGN</name>
<dbReference type="Pfam" id="PF08542">
    <property type="entry name" value="Rep_fac_C"/>
    <property type="match status" value="1"/>
</dbReference>
<dbReference type="GO" id="GO:0003677">
    <property type="term" value="F:DNA binding"/>
    <property type="evidence" value="ECO:0007669"/>
    <property type="project" value="InterPro"/>
</dbReference>
<dbReference type="GO" id="GO:0005634">
    <property type="term" value="C:nucleus"/>
    <property type="evidence" value="ECO:0007669"/>
    <property type="project" value="UniProtKB-SubCell"/>
</dbReference>
<dbReference type="Gene3D" id="1.20.272.10">
    <property type="match status" value="1"/>
</dbReference>
<keyword evidence="9" id="KW-1185">Reference proteome</keyword>
<evidence type="ECO:0000313" key="9">
    <source>
        <dbReference type="Proteomes" id="UP000541444"/>
    </source>
</evidence>
<comment type="caution">
    <text evidence="8">The sequence shown here is derived from an EMBL/GenBank/DDBJ whole genome shotgun (WGS) entry which is preliminary data.</text>
</comment>
<accession>A0A7J7LWJ1</accession>
<dbReference type="InterPro" id="IPR013748">
    <property type="entry name" value="Rep_factorC_C"/>
</dbReference>
<dbReference type="GO" id="GO:0006260">
    <property type="term" value="P:DNA replication"/>
    <property type="evidence" value="ECO:0007669"/>
    <property type="project" value="UniProtKB-KW"/>
</dbReference>
<reference evidence="8 9" key="1">
    <citation type="journal article" date="2020" name="IScience">
        <title>Genome Sequencing of the Endangered Kingdonia uniflora (Circaeasteraceae, Ranunculales) Reveals Potential Mechanisms of Evolutionary Specialization.</title>
        <authorList>
            <person name="Sun Y."/>
            <person name="Deng T."/>
            <person name="Zhang A."/>
            <person name="Moore M.J."/>
            <person name="Landis J.B."/>
            <person name="Lin N."/>
            <person name="Zhang H."/>
            <person name="Zhang X."/>
            <person name="Huang J."/>
            <person name="Zhang X."/>
            <person name="Sun H."/>
            <person name="Wang H."/>
        </authorList>
    </citation>
    <scope>NUCLEOTIDE SEQUENCE [LARGE SCALE GENOMIC DNA]</scope>
    <source>
        <strain evidence="8">TB1705</strain>
        <tissue evidence="8">Leaf</tissue>
    </source>
</reference>
<protein>
    <recommendedName>
        <fullName evidence="7">Replication factor C C-terminal domain-containing protein</fullName>
    </recommendedName>
</protein>
<dbReference type="OrthoDB" id="4199794at2759"/>
<feature type="domain" description="Replication factor C C-terminal" evidence="7">
    <location>
        <begin position="16"/>
        <end position="92"/>
    </location>
</feature>
<evidence type="ECO:0000256" key="3">
    <source>
        <dbReference type="ARBA" id="ARBA00022705"/>
    </source>
</evidence>
<evidence type="ECO:0000313" key="8">
    <source>
        <dbReference type="EMBL" id="KAF6146985.1"/>
    </source>
</evidence>
<evidence type="ECO:0000256" key="4">
    <source>
        <dbReference type="ARBA" id="ARBA00022741"/>
    </source>
</evidence>
<organism evidence="8 9">
    <name type="scientific">Kingdonia uniflora</name>
    <dbReference type="NCBI Taxonomy" id="39325"/>
    <lineage>
        <taxon>Eukaryota</taxon>
        <taxon>Viridiplantae</taxon>
        <taxon>Streptophyta</taxon>
        <taxon>Embryophyta</taxon>
        <taxon>Tracheophyta</taxon>
        <taxon>Spermatophyta</taxon>
        <taxon>Magnoliopsida</taxon>
        <taxon>Ranunculales</taxon>
        <taxon>Circaeasteraceae</taxon>
        <taxon>Kingdonia</taxon>
    </lineage>
</organism>
<dbReference type="EMBL" id="JACGCM010001948">
    <property type="protein sequence ID" value="KAF6146985.1"/>
    <property type="molecule type" value="Genomic_DNA"/>
</dbReference>
<dbReference type="AlphaFoldDB" id="A0A7J7LWJ1"/>
<dbReference type="InterPro" id="IPR008921">
    <property type="entry name" value="DNA_pol3_clamp-load_cplx_C"/>
</dbReference>
<evidence type="ECO:0000259" key="7">
    <source>
        <dbReference type="Pfam" id="PF08542"/>
    </source>
</evidence>
<keyword evidence="3" id="KW-0235">DNA replication</keyword>
<evidence type="ECO:0000256" key="2">
    <source>
        <dbReference type="ARBA" id="ARBA00005378"/>
    </source>
</evidence>
<evidence type="ECO:0000256" key="5">
    <source>
        <dbReference type="ARBA" id="ARBA00022840"/>
    </source>
</evidence>
<sequence>MCKMPYGVQWKLIPELRACKSGNFELASKEVNNVIAEGYPVSQMISQLFDVVIEENDLSDEQKARICKKMGESDKRLIDGAYTFLQLMDVASAIIRAVCNMQEEFH</sequence>
<keyword evidence="6" id="KW-0539">Nucleus</keyword>
<dbReference type="SUPFAM" id="SSF48019">
    <property type="entry name" value="post-AAA+ oligomerization domain-like"/>
    <property type="match status" value="1"/>
</dbReference>
<gene>
    <name evidence="8" type="ORF">GIB67_036704</name>
</gene>
<dbReference type="GO" id="GO:0005524">
    <property type="term" value="F:ATP binding"/>
    <property type="evidence" value="ECO:0007669"/>
    <property type="project" value="UniProtKB-KW"/>
</dbReference>
<evidence type="ECO:0000256" key="6">
    <source>
        <dbReference type="ARBA" id="ARBA00023242"/>
    </source>
</evidence>
<keyword evidence="5" id="KW-0067">ATP-binding</keyword>
<keyword evidence="4" id="KW-0547">Nucleotide-binding</keyword>
<comment type="subcellular location">
    <subcellularLocation>
        <location evidence="1">Nucleus</location>
    </subcellularLocation>
</comment>
<evidence type="ECO:0000256" key="1">
    <source>
        <dbReference type="ARBA" id="ARBA00004123"/>
    </source>
</evidence>
<dbReference type="FunFam" id="1.20.272.10:FF:000011">
    <property type="entry name" value="Replication factor C subunit 2"/>
    <property type="match status" value="1"/>
</dbReference>
<dbReference type="Proteomes" id="UP000541444">
    <property type="component" value="Unassembled WGS sequence"/>
</dbReference>
<comment type="similarity">
    <text evidence="2">Belongs to the activator 1 small subunits family.</text>
</comment>
<proteinExistence type="inferred from homology"/>